<name>A0AA89W6Z2_STEMA</name>
<evidence type="ECO:0008006" key="5">
    <source>
        <dbReference type="Google" id="ProtNLM"/>
    </source>
</evidence>
<feature type="signal peptide" evidence="2">
    <location>
        <begin position="1"/>
        <end position="30"/>
    </location>
</feature>
<evidence type="ECO:0000313" key="4">
    <source>
        <dbReference type="Proteomes" id="UP000625930"/>
    </source>
</evidence>
<keyword evidence="1" id="KW-1133">Transmembrane helix</keyword>
<proteinExistence type="predicted"/>
<feature type="transmembrane region" description="Helical" evidence="1">
    <location>
        <begin position="144"/>
        <end position="163"/>
    </location>
</feature>
<feature type="chain" id="PRO_5041738325" description="Transmembrane protein" evidence="2">
    <location>
        <begin position="31"/>
        <end position="175"/>
    </location>
</feature>
<evidence type="ECO:0000256" key="1">
    <source>
        <dbReference type="SAM" id="Phobius"/>
    </source>
</evidence>
<keyword evidence="2" id="KW-0732">Signal</keyword>
<keyword evidence="1" id="KW-0812">Transmembrane</keyword>
<evidence type="ECO:0000256" key="2">
    <source>
        <dbReference type="SAM" id="SignalP"/>
    </source>
</evidence>
<dbReference type="AlphaFoldDB" id="A0AA89W6Z2"/>
<sequence>MDVATHSNRTLFRWTMMVLLAVLMPFAALAQSAPAAAGQADRTEATVAAEETDCRACTYERIAPKVDVGLVALISLLVVGLLVAVSREWGTSSQRWTCRTLALLLGGIGVALLWWAGSVVYLGYNPWQEMAAPVDGSLSSTLLTTSPKWLAAMVLIGFAPSIWKRSERLPAWRIS</sequence>
<organism evidence="3 4">
    <name type="scientific">Stenotrophomonas maltophilia</name>
    <name type="common">Pseudomonas maltophilia</name>
    <name type="synonym">Xanthomonas maltophilia</name>
    <dbReference type="NCBI Taxonomy" id="40324"/>
    <lineage>
        <taxon>Bacteria</taxon>
        <taxon>Pseudomonadati</taxon>
        <taxon>Pseudomonadota</taxon>
        <taxon>Gammaproteobacteria</taxon>
        <taxon>Lysobacterales</taxon>
        <taxon>Lysobacteraceae</taxon>
        <taxon>Stenotrophomonas</taxon>
        <taxon>Stenotrophomonas maltophilia group</taxon>
    </lineage>
</organism>
<protein>
    <recommendedName>
        <fullName evidence="5">Transmembrane protein</fullName>
    </recommendedName>
</protein>
<feature type="transmembrane region" description="Helical" evidence="1">
    <location>
        <begin position="68"/>
        <end position="89"/>
    </location>
</feature>
<gene>
    <name evidence="3" type="ORF">I5U67_03405</name>
</gene>
<keyword evidence="1" id="KW-0472">Membrane</keyword>
<dbReference type="EMBL" id="JADUNP010000004">
    <property type="protein sequence ID" value="MBH1651215.1"/>
    <property type="molecule type" value="Genomic_DNA"/>
</dbReference>
<evidence type="ECO:0000313" key="3">
    <source>
        <dbReference type="EMBL" id="MBH1651215.1"/>
    </source>
</evidence>
<accession>A0AA89W6Z2</accession>
<comment type="caution">
    <text evidence="3">The sequence shown here is derived from an EMBL/GenBank/DDBJ whole genome shotgun (WGS) entry which is preliminary data.</text>
</comment>
<dbReference type="Proteomes" id="UP000625930">
    <property type="component" value="Unassembled WGS sequence"/>
</dbReference>
<reference evidence="3" key="1">
    <citation type="submission" date="2020-11" db="EMBL/GenBank/DDBJ databases">
        <title>Enhanced detection system for hospital associated transmission using whole genome sequencing surveillance.</title>
        <authorList>
            <person name="Harrison L.H."/>
            <person name="Van Tyne D."/>
            <person name="Marsh J.W."/>
            <person name="Griffith M.P."/>
            <person name="Snyder D.J."/>
            <person name="Cooper V.S."/>
            <person name="Mustapha M."/>
        </authorList>
    </citation>
    <scope>NUCLEOTIDE SEQUENCE</scope>
    <source>
        <strain evidence="3">STEN00091</strain>
    </source>
</reference>
<feature type="transmembrane region" description="Helical" evidence="1">
    <location>
        <begin position="101"/>
        <end position="124"/>
    </location>
</feature>